<evidence type="ECO:0000313" key="2">
    <source>
        <dbReference type="EMBL" id="SVE29037.1"/>
    </source>
</evidence>
<dbReference type="GO" id="GO:0008408">
    <property type="term" value="F:3'-5' exonuclease activity"/>
    <property type="evidence" value="ECO:0007669"/>
    <property type="project" value="InterPro"/>
</dbReference>
<sequence length="235" mass="26923">MRTEFIEGAVRKKVNRRYAENLFDQIEKFAGYGFNRCHSVPYALIAYQTAWLKAHHPSEFMASVLSSELDETDRIQVFVEDCRSIGLKVEKPDINRSSYIFEDLDLDNILYGLGAIKGIGESLVNQVIKSRKEKSFEDLYDFCLRVGSDKNRVNKRILTRLIGSGAMDSLGNRERLFNQMDSVLKKVEQTTERSNSQMQDFFGDEASEGEEKETLEVKNEGNFDVLSNEWSALGF</sequence>
<proteinExistence type="predicted"/>
<dbReference type="InterPro" id="IPR029460">
    <property type="entry name" value="DNAPol_HHH"/>
</dbReference>
<dbReference type="EMBL" id="UINC01207088">
    <property type="protein sequence ID" value="SVE29037.1"/>
    <property type="molecule type" value="Genomic_DNA"/>
</dbReference>
<feature type="domain" description="DNA polymerase helix-hairpin-helix motif" evidence="1">
    <location>
        <begin position="86"/>
        <end position="175"/>
    </location>
</feature>
<protein>
    <recommendedName>
        <fullName evidence="1">DNA polymerase helix-hairpin-helix motif domain-containing protein</fullName>
    </recommendedName>
</protein>
<evidence type="ECO:0000259" key="1">
    <source>
        <dbReference type="Pfam" id="PF14579"/>
    </source>
</evidence>
<dbReference type="GO" id="GO:0006260">
    <property type="term" value="P:DNA replication"/>
    <property type="evidence" value="ECO:0007669"/>
    <property type="project" value="InterPro"/>
</dbReference>
<dbReference type="PANTHER" id="PTHR32294:SF0">
    <property type="entry name" value="DNA POLYMERASE III SUBUNIT ALPHA"/>
    <property type="match status" value="1"/>
</dbReference>
<dbReference type="AlphaFoldDB" id="A0A383C9G8"/>
<feature type="non-terminal residue" evidence="2">
    <location>
        <position position="235"/>
    </location>
</feature>
<accession>A0A383C9G8</accession>
<gene>
    <name evidence="2" type="ORF">METZ01_LOCUS481891</name>
</gene>
<dbReference type="InterPro" id="IPR004805">
    <property type="entry name" value="DnaE2/DnaE/PolC"/>
</dbReference>
<dbReference type="Pfam" id="PF14579">
    <property type="entry name" value="HHH_6"/>
    <property type="match status" value="1"/>
</dbReference>
<dbReference type="PANTHER" id="PTHR32294">
    <property type="entry name" value="DNA POLYMERASE III SUBUNIT ALPHA"/>
    <property type="match status" value="1"/>
</dbReference>
<reference evidence="2" key="1">
    <citation type="submission" date="2018-05" db="EMBL/GenBank/DDBJ databases">
        <authorList>
            <person name="Lanie J.A."/>
            <person name="Ng W.-L."/>
            <person name="Kazmierczak K.M."/>
            <person name="Andrzejewski T.M."/>
            <person name="Davidsen T.M."/>
            <person name="Wayne K.J."/>
            <person name="Tettelin H."/>
            <person name="Glass J.I."/>
            <person name="Rusch D."/>
            <person name="Podicherti R."/>
            <person name="Tsui H.-C.T."/>
            <person name="Winkler M.E."/>
        </authorList>
    </citation>
    <scope>NUCLEOTIDE SEQUENCE</scope>
</reference>
<dbReference type="Gene3D" id="1.10.150.870">
    <property type="match status" value="1"/>
</dbReference>
<organism evidence="2">
    <name type="scientific">marine metagenome</name>
    <dbReference type="NCBI Taxonomy" id="408172"/>
    <lineage>
        <taxon>unclassified sequences</taxon>
        <taxon>metagenomes</taxon>
        <taxon>ecological metagenomes</taxon>
    </lineage>
</organism>
<name>A0A383C9G8_9ZZZZ</name>
<dbReference type="SUPFAM" id="SSF160975">
    <property type="entry name" value="AF1531-like"/>
    <property type="match status" value="1"/>
</dbReference>